<name>A0ABT6QJG1_9PSED</name>
<dbReference type="NCBIfam" id="NF041550">
    <property type="entry name" value="CesT_sub"/>
    <property type="match status" value="1"/>
</dbReference>
<dbReference type="RefSeq" id="WP_259495176.1">
    <property type="nucleotide sequence ID" value="NZ_JARBWL010000001.1"/>
</dbReference>
<protein>
    <submittedName>
        <fullName evidence="1">Type III secretion system chaperone</fullName>
    </submittedName>
</protein>
<dbReference type="SUPFAM" id="SSF69635">
    <property type="entry name" value="Type III secretory system chaperone-like"/>
    <property type="match status" value="1"/>
</dbReference>
<keyword evidence="2" id="KW-1185">Reference proteome</keyword>
<comment type="caution">
    <text evidence="1">The sequence shown here is derived from an EMBL/GenBank/DDBJ whole genome shotgun (WGS) entry which is preliminary data.</text>
</comment>
<dbReference type="EMBL" id="JARBWL010000001">
    <property type="protein sequence ID" value="MDI2591018.1"/>
    <property type="molecule type" value="Genomic_DNA"/>
</dbReference>
<reference evidence="1 2" key="1">
    <citation type="submission" date="2023-02" db="EMBL/GenBank/DDBJ databases">
        <title>Pseudomonas chrutzelriedensis sp. nov., a potently antifungal strain isolated from moss.</title>
        <authorList>
            <person name="Schnyder A."/>
            <person name="Kalawong R."/>
            <person name="Eberl L."/>
            <person name="Agnoli K."/>
        </authorList>
    </citation>
    <scope>NUCLEOTIDE SEQUENCE [LARGE SCALE GENOMIC DNA]</scope>
    <source>
        <strain evidence="1 2">681</strain>
    </source>
</reference>
<evidence type="ECO:0000313" key="2">
    <source>
        <dbReference type="Proteomes" id="UP001159100"/>
    </source>
</evidence>
<accession>A0ABT6QJG1</accession>
<dbReference type="Proteomes" id="UP001159100">
    <property type="component" value="Unassembled WGS sequence"/>
</dbReference>
<proteinExistence type="predicted"/>
<evidence type="ECO:0000313" key="1">
    <source>
        <dbReference type="EMBL" id="MDI2591018.1"/>
    </source>
</evidence>
<dbReference type="CDD" id="cd16364">
    <property type="entry name" value="T3SC_I-like"/>
    <property type="match status" value="1"/>
</dbReference>
<gene>
    <name evidence="1" type="ORF">POF45_06170</name>
</gene>
<organism evidence="1 2">
    <name type="scientific">Pseudomonas fungipugnans</name>
    <dbReference type="NCBI Taxonomy" id="3024217"/>
    <lineage>
        <taxon>Bacteria</taxon>
        <taxon>Pseudomonadati</taxon>
        <taxon>Pseudomonadota</taxon>
        <taxon>Gammaproteobacteria</taxon>
        <taxon>Pseudomonadales</taxon>
        <taxon>Pseudomonadaceae</taxon>
        <taxon>Pseudomonas</taxon>
    </lineage>
</organism>
<sequence length="136" mass="14905">MKSAELALTAQRWLDSGDGELKLLIDRAPVRLQRRPAGVLCIAMLSVAWKGDDAGLEAALRLSAPSLGRFSGALALDPVERRLCLMRYLKFEDVASIISALEALANQRDVWEAMLERSTAPSRPAYRPAALGRPYV</sequence>